<dbReference type="Proteomes" id="UP000008068">
    <property type="component" value="Unassembled WGS sequence"/>
</dbReference>
<dbReference type="PANTHER" id="PTHR21503:SF8">
    <property type="entry name" value="F-BOX ASSOCIATED DOMAIN-CONTAINING PROTEIN-RELATED"/>
    <property type="match status" value="1"/>
</dbReference>
<protein>
    <recommendedName>
        <fullName evidence="1">Sdz-33 F-box domain-containing protein</fullName>
    </recommendedName>
</protein>
<organism evidence="3">
    <name type="scientific">Caenorhabditis brenneri</name>
    <name type="common">Nematode worm</name>
    <dbReference type="NCBI Taxonomy" id="135651"/>
    <lineage>
        <taxon>Eukaryota</taxon>
        <taxon>Metazoa</taxon>
        <taxon>Ecdysozoa</taxon>
        <taxon>Nematoda</taxon>
        <taxon>Chromadorea</taxon>
        <taxon>Rhabditida</taxon>
        <taxon>Rhabditina</taxon>
        <taxon>Rhabditomorpha</taxon>
        <taxon>Rhabditoidea</taxon>
        <taxon>Rhabditidae</taxon>
        <taxon>Peloderinae</taxon>
        <taxon>Caenorhabditis</taxon>
    </lineage>
</organism>
<name>G0MFQ2_CAEBE</name>
<dbReference type="EMBL" id="GL379792">
    <property type="protein sequence ID" value="EGT54169.1"/>
    <property type="molecule type" value="Genomic_DNA"/>
</dbReference>
<accession>G0MFQ2</accession>
<reference evidence="3" key="1">
    <citation type="submission" date="2011-07" db="EMBL/GenBank/DDBJ databases">
        <authorList>
            <consortium name="Caenorhabditis brenneri Sequencing and Analysis Consortium"/>
            <person name="Wilson R.K."/>
        </authorList>
    </citation>
    <scope>NUCLEOTIDE SEQUENCE [LARGE SCALE GENOMIC DNA]</scope>
    <source>
        <strain evidence="3">PB2801</strain>
    </source>
</reference>
<feature type="domain" description="Sdz-33 F-box" evidence="1">
    <location>
        <begin position="65"/>
        <end position="120"/>
    </location>
</feature>
<dbReference type="PANTHER" id="PTHR21503">
    <property type="entry name" value="F-BOX-CONTAINING HYPOTHETICAL PROTEIN C.ELEGANS"/>
    <property type="match status" value="1"/>
</dbReference>
<dbReference type="Pfam" id="PF07735">
    <property type="entry name" value="FBA_2"/>
    <property type="match status" value="1"/>
</dbReference>
<proteinExistence type="predicted"/>
<dbReference type="HOGENOM" id="CLU_044397_2_0_1"/>
<gene>
    <name evidence="2" type="ORF">CAEBREN_26016</name>
</gene>
<sequence>MTAEFFKEILIEPELKELEILRLDKGRIDAECLDLVMEMAQSNRVLHIKGTKIPENYYHENAFKFHDIHYNNAEWVRIEHLFTLKNSYSVSLVQHKLTYRDLNTYIKFWIESDHDMVQNLVIGAGGVLQTESLFDGILALQGRRNRHTVYLVAANPTKQRKHQIMGVVLDSYRLRLFSWDKNEPIQFWAPEVKVLLTMNRKKELEGELEGIQNLLLTSQDQNMVKKKNEIAGELQNVSRELAGYNLVFRDGFYSYT</sequence>
<dbReference type="AlphaFoldDB" id="G0MFQ2"/>
<evidence type="ECO:0000313" key="2">
    <source>
        <dbReference type="EMBL" id="EGT54169.1"/>
    </source>
</evidence>
<evidence type="ECO:0000259" key="1">
    <source>
        <dbReference type="Pfam" id="PF07735"/>
    </source>
</evidence>
<dbReference type="InterPro" id="IPR012885">
    <property type="entry name" value="F-box_Sdz-33"/>
</dbReference>
<evidence type="ECO:0000313" key="3">
    <source>
        <dbReference type="Proteomes" id="UP000008068"/>
    </source>
</evidence>
<keyword evidence="3" id="KW-1185">Reference proteome</keyword>
<dbReference type="eggNOG" id="ENOG502RAZH">
    <property type="taxonomic scope" value="Eukaryota"/>
</dbReference>
<dbReference type="InParanoid" id="G0MFQ2"/>